<dbReference type="InParanoid" id="A0A7J7D262"/>
<evidence type="ECO:0000256" key="9">
    <source>
        <dbReference type="SAM" id="MobiDB-lite"/>
    </source>
</evidence>
<evidence type="ECO:0000256" key="6">
    <source>
        <dbReference type="ARBA" id="ARBA00022989"/>
    </source>
</evidence>
<dbReference type="GO" id="GO:0005886">
    <property type="term" value="C:plasma membrane"/>
    <property type="evidence" value="ECO:0007669"/>
    <property type="project" value="UniProtKB-SubCell"/>
</dbReference>
<dbReference type="EMBL" id="JAAARO010000011">
    <property type="protein sequence ID" value="KAF5740368.1"/>
    <property type="molecule type" value="Genomic_DNA"/>
</dbReference>
<gene>
    <name evidence="11" type="ORF">HS088_TW11G00436</name>
</gene>
<evidence type="ECO:0000256" key="2">
    <source>
        <dbReference type="ARBA" id="ARBA00007651"/>
    </source>
</evidence>
<keyword evidence="6 8" id="KW-1133">Transmembrane helix</keyword>
<feature type="domain" description="Casparian strip membrane protein" evidence="10">
    <location>
        <begin position="172"/>
        <end position="306"/>
    </location>
</feature>
<dbReference type="InterPro" id="IPR006702">
    <property type="entry name" value="CASP_dom"/>
</dbReference>
<name>A0A7J7D262_TRIWF</name>
<evidence type="ECO:0000256" key="3">
    <source>
        <dbReference type="ARBA" id="ARBA00011489"/>
    </source>
</evidence>
<feature type="transmembrane region" description="Helical" evidence="8">
    <location>
        <begin position="216"/>
        <end position="240"/>
    </location>
</feature>
<evidence type="ECO:0000313" key="11">
    <source>
        <dbReference type="EMBL" id="KAF5740368.1"/>
    </source>
</evidence>
<dbReference type="AlphaFoldDB" id="A0A7J7D262"/>
<dbReference type="Proteomes" id="UP000593562">
    <property type="component" value="Unassembled WGS sequence"/>
</dbReference>
<evidence type="ECO:0000256" key="4">
    <source>
        <dbReference type="ARBA" id="ARBA00022475"/>
    </source>
</evidence>
<evidence type="ECO:0000256" key="8">
    <source>
        <dbReference type="RuleBase" id="RU361233"/>
    </source>
</evidence>
<dbReference type="PANTHER" id="PTHR33573:SF38">
    <property type="entry name" value="CASP-LIKE PROTEIN 4A1"/>
    <property type="match status" value="1"/>
</dbReference>
<proteinExistence type="inferred from homology"/>
<feature type="transmembrane region" description="Helical" evidence="8">
    <location>
        <begin position="295"/>
        <end position="320"/>
    </location>
</feature>
<keyword evidence="12" id="KW-1185">Reference proteome</keyword>
<feature type="transmembrane region" description="Helical" evidence="8">
    <location>
        <begin position="172"/>
        <end position="196"/>
    </location>
</feature>
<comment type="subunit">
    <text evidence="3 8">Homodimer and heterodimers.</text>
</comment>
<feature type="region of interest" description="Disordered" evidence="9">
    <location>
        <begin position="1"/>
        <end position="167"/>
    </location>
</feature>
<organism evidence="11 12">
    <name type="scientific">Tripterygium wilfordii</name>
    <name type="common">Thunder God vine</name>
    <dbReference type="NCBI Taxonomy" id="458696"/>
    <lineage>
        <taxon>Eukaryota</taxon>
        <taxon>Viridiplantae</taxon>
        <taxon>Streptophyta</taxon>
        <taxon>Embryophyta</taxon>
        <taxon>Tracheophyta</taxon>
        <taxon>Spermatophyta</taxon>
        <taxon>Magnoliopsida</taxon>
        <taxon>eudicotyledons</taxon>
        <taxon>Gunneridae</taxon>
        <taxon>Pentapetalae</taxon>
        <taxon>rosids</taxon>
        <taxon>fabids</taxon>
        <taxon>Celastrales</taxon>
        <taxon>Celastraceae</taxon>
        <taxon>Tripterygium</taxon>
    </lineage>
</organism>
<protein>
    <recommendedName>
        <fullName evidence="8">CASP-like protein</fullName>
    </recommendedName>
</protein>
<dbReference type="Pfam" id="PF04535">
    <property type="entry name" value="CASP_dom"/>
    <property type="match status" value="1"/>
</dbReference>
<accession>A0A7J7D262</accession>
<comment type="caution">
    <text evidence="11">The sequence shown here is derived from an EMBL/GenBank/DDBJ whole genome shotgun (WGS) entry which is preliminary data.</text>
</comment>
<feature type="compositionally biased region" description="Basic and acidic residues" evidence="9">
    <location>
        <begin position="145"/>
        <end position="157"/>
    </location>
</feature>
<keyword evidence="5 8" id="KW-0812">Transmembrane</keyword>
<feature type="compositionally biased region" description="Polar residues" evidence="9">
    <location>
        <begin position="109"/>
        <end position="125"/>
    </location>
</feature>
<feature type="compositionally biased region" description="Basic and acidic residues" evidence="9">
    <location>
        <begin position="1"/>
        <end position="20"/>
    </location>
</feature>
<evidence type="ECO:0000256" key="1">
    <source>
        <dbReference type="ARBA" id="ARBA00004651"/>
    </source>
</evidence>
<evidence type="ECO:0000256" key="5">
    <source>
        <dbReference type="ARBA" id="ARBA00022692"/>
    </source>
</evidence>
<sequence>MEGKNPKEIEKKDIGEVEKEKEEEDEEEEETTQEHHDQTIANPPLLLLPSPPQSHDHPNSKSPPSPLDSPPDTNQPKNPPSPALDTIKLVGSIGPDTHRDVEFHDHPNSKSQPSPLDSPLDTNQPKNPPSPPLDAMKVAGSIGPDTHKEVEEGERKPRPNQSIRRRSKRNSLVRRALLGFRIFGFLFSMVSFSVLVADRDQGWAIDSFYRYKEFRYCLSVNVIAFVYLGAQAFDLAYSLSTGNHKTRTQLRYYLDFSIDQVLAYLLLSSSSSAAIRVDDWQSNWGKDKFPEMARASVTFSFLAFAALAFCSLMSATKYFIMIKACESN</sequence>
<feature type="transmembrane region" description="Helical" evidence="8">
    <location>
        <begin position="252"/>
        <end position="275"/>
    </location>
</feature>
<evidence type="ECO:0000259" key="10">
    <source>
        <dbReference type="Pfam" id="PF04535"/>
    </source>
</evidence>
<comment type="subcellular location">
    <subcellularLocation>
        <location evidence="1 8">Cell membrane</location>
        <topology evidence="1 8">Multi-pass membrane protein</topology>
    </subcellularLocation>
</comment>
<evidence type="ECO:0000256" key="7">
    <source>
        <dbReference type="ARBA" id="ARBA00023136"/>
    </source>
</evidence>
<keyword evidence="7 8" id="KW-0472">Membrane</keyword>
<keyword evidence="4 8" id="KW-1003">Cell membrane</keyword>
<evidence type="ECO:0000313" key="12">
    <source>
        <dbReference type="Proteomes" id="UP000593562"/>
    </source>
</evidence>
<comment type="similarity">
    <text evidence="2 8">Belongs to the Casparian strip membrane proteins (CASP) family.</text>
</comment>
<dbReference type="PANTHER" id="PTHR33573">
    <property type="entry name" value="CASP-LIKE PROTEIN 4A4"/>
    <property type="match status" value="1"/>
</dbReference>
<feature type="compositionally biased region" description="Acidic residues" evidence="9">
    <location>
        <begin position="21"/>
        <end position="31"/>
    </location>
</feature>
<feature type="compositionally biased region" description="Basic and acidic residues" evidence="9">
    <location>
        <begin position="96"/>
        <end position="108"/>
    </location>
</feature>
<reference evidence="11 12" key="1">
    <citation type="journal article" date="2020" name="Nat. Commun.">
        <title>Genome of Tripterygium wilfordii and identification of cytochrome P450 involved in triptolide biosynthesis.</title>
        <authorList>
            <person name="Tu L."/>
            <person name="Su P."/>
            <person name="Zhang Z."/>
            <person name="Gao L."/>
            <person name="Wang J."/>
            <person name="Hu T."/>
            <person name="Zhou J."/>
            <person name="Zhang Y."/>
            <person name="Zhao Y."/>
            <person name="Liu Y."/>
            <person name="Song Y."/>
            <person name="Tong Y."/>
            <person name="Lu Y."/>
            <person name="Yang J."/>
            <person name="Xu C."/>
            <person name="Jia M."/>
            <person name="Peters R.J."/>
            <person name="Huang L."/>
            <person name="Gao W."/>
        </authorList>
    </citation>
    <scope>NUCLEOTIDE SEQUENCE [LARGE SCALE GENOMIC DNA]</scope>
    <source>
        <strain evidence="12">cv. XIE 37</strain>
        <tissue evidence="11">Leaf</tissue>
    </source>
</reference>